<dbReference type="AlphaFoldDB" id="A0A166WGG6"/>
<organism evidence="1 2">
    <name type="scientific">Pseudoalteromonas luteoviolacea DSM 6061</name>
    <dbReference type="NCBI Taxonomy" id="1365250"/>
    <lineage>
        <taxon>Bacteria</taxon>
        <taxon>Pseudomonadati</taxon>
        <taxon>Pseudomonadota</taxon>
        <taxon>Gammaproteobacteria</taxon>
        <taxon>Alteromonadales</taxon>
        <taxon>Pseudoalteromonadaceae</taxon>
        <taxon>Pseudoalteromonas</taxon>
    </lineage>
</organism>
<proteinExistence type="predicted"/>
<sequence length="80" mass="9431">MLLCTRNCSIKWYSVFATKHAFAGVQRVVLTNLLLVFHHIEEKMTALSNFKKARLFHKKTCSSNAQSRFLNWIYQSFTKF</sequence>
<reference evidence="1 2" key="1">
    <citation type="submission" date="2013-07" db="EMBL/GenBank/DDBJ databases">
        <title>Comparative Genomic and Metabolomic Analysis of Twelve Strains of Pseudoalteromonas luteoviolacea.</title>
        <authorList>
            <person name="Vynne N.G."/>
            <person name="Mansson M."/>
            <person name="Gram L."/>
        </authorList>
    </citation>
    <scope>NUCLEOTIDE SEQUENCE [LARGE SCALE GENOMIC DNA]</scope>
    <source>
        <strain evidence="1 2">DSM 6061</strain>
    </source>
</reference>
<evidence type="ECO:0000313" key="2">
    <source>
        <dbReference type="Proteomes" id="UP000076643"/>
    </source>
</evidence>
<accession>A0A166WGG6</accession>
<protein>
    <submittedName>
        <fullName evidence="1">Uncharacterized protein</fullName>
    </submittedName>
</protein>
<dbReference type="Proteomes" id="UP000076643">
    <property type="component" value="Unassembled WGS sequence"/>
</dbReference>
<gene>
    <name evidence="1" type="ORF">N475_16860</name>
</gene>
<comment type="caution">
    <text evidence="1">The sequence shown here is derived from an EMBL/GenBank/DDBJ whole genome shotgun (WGS) entry which is preliminary data.</text>
</comment>
<dbReference type="EMBL" id="AUYB01000104">
    <property type="protein sequence ID" value="KZN37364.1"/>
    <property type="molecule type" value="Genomic_DNA"/>
</dbReference>
<name>A0A166WGG6_9GAMM</name>
<evidence type="ECO:0000313" key="1">
    <source>
        <dbReference type="EMBL" id="KZN37364.1"/>
    </source>
</evidence>
<keyword evidence="2" id="KW-1185">Reference proteome</keyword>